<accession>A0ACC6TRS7</accession>
<dbReference type="Proteomes" id="UP000053480">
    <property type="component" value="Unassembled WGS sequence"/>
</dbReference>
<evidence type="ECO:0000313" key="1">
    <source>
        <dbReference type="EMBL" id="MEW9492503.1"/>
    </source>
</evidence>
<gene>
    <name evidence="1" type="ORF">TQ35_0009950</name>
</gene>
<comment type="caution">
    <text evidence="1">The sequence shown here is derived from an EMBL/GenBank/DDBJ whole genome shotgun (WGS) entry which is preliminary data.</text>
</comment>
<organism evidence="1 2">
    <name type="scientific">Candidatus Aramenus sulfurataquae</name>
    <dbReference type="NCBI Taxonomy" id="1326980"/>
    <lineage>
        <taxon>Archaea</taxon>
        <taxon>Thermoproteota</taxon>
        <taxon>Thermoprotei</taxon>
        <taxon>Sulfolobales</taxon>
        <taxon>Sulfolobaceae</taxon>
        <taxon>Candidatus Aramenus</taxon>
    </lineage>
</organism>
<protein>
    <submittedName>
        <fullName evidence="1">DUF87 domain-containing protein</fullName>
    </submittedName>
</protein>
<reference evidence="1" key="1">
    <citation type="submission" date="2024-07" db="EMBL/GenBank/DDBJ databases">
        <title>Metagenome and Metagenome-Assembled Genomes of Archaea from a hot spring from the geothermal field of Los Azufres, Mexico.</title>
        <authorList>
            <person name="Marin-Paredes R."/>
            <person name="Martinez-Romero E."/>
            <person name="Servin-Garciduenas L.E."/>
        </authorList>
    </citation>
    <scope>NUCLEOTIDE SEQUENCE</scope>
    <source>
        <strain evidence="1">AZ1-454</strain>
    </source>
</reference>
<proteinExistence type="predicted"/>
<evidence type="ECO:0000313" key="2">
    <source>
        <dbReference type="Proteomes" id="UP000053480"/>
    </source>
</evidence>
<name>A0ACC6TRS7_9CREN</name>
<dbReference type="EMBL" id="JZWS03000042">
    <property type="protein sequence ID" value="MEW9492503.1"/>
    <property type="molecule type" value="Genomic_DNA"/>
</dbReference>
<sequence length="246" mass="27496">MILGDVVLPKEQVTRKCVAILGIRGSGKSNTAKVLVEELIKEGVPVTIVDPDGEYVEEVVAYGGTVVSDFSSDPVELALLHQKSNAIVDVDMSEWREESFTFLAKYLDAMWQVAKAYPMDRQVVIEEAHEFVPQGKQTELSDAIVRIALRGRKRGLGLVFVSQRSAKVNKDALTESELYFLHKVVHPADLKVYKEILPLKPKEIERVVPSLGVGESLLYFNGEVKRVKVRKFELFPQVQAMNESLA</sequence>